<dbReference type="InterPro" id="IPR029058">
    <property type="entry name" value="AB_hydrolase_fold"/>
</dbReference>
<evidence type="ECO:0000313" key="4">
    <source>
        <dbReference type="EMBL" id="PVD36863.1"/>
    </source>
</evidence>
<dbReference type="Proteomes" id="UP000245119">
    <property type="component" value="Linkage Group LG2"/>
</dbReference>
<comment type="caution">
    <text evidence="4">The sequence shown here is derived from an EMBL/GenBank/DDBJ whole genome shotgun (WGS) entry which is preliminary data.</text>
</comment>
<dbReference type="OrthoDB" id="3200163at2759"/>
<keyword evidence="2" id="KW-0732">Signal</keyword>
<feature type="domain" description="Carboxylesterase type B" evidence="3">
    <location>
        <begin position="100"/>
        <end position="505"/>
    </location>
</feature>
<dbReference type="EMBL" id="PZQS01000002">
    <property type="protein sequence ID" value="PVD36863.1"/>
    <property type="molecule type" value="Genomic_DNA"/>
</dbReference>
<evidence type="ECO:0000313" key="5">
    <source>
        <dbReference type="Proteomes" id="UP000245119"/>
    </source>
</evidence>
<dbReference type="Gene3D" id="3.40.50.1820">
    <property type="entry name" value="alpha/beta hydrolase"/>
    <property type="match status" value="2"/>
</dbReference>
<gene>
    <name evidence="4" type="ORF">C0Q70_03853</name>
</gene>
<feature type="chain" id="PRO_5015452671" description="Carboxylesterase type B domain-containing protein" evidence="2">
    <location>
        <begin position="19"/>
        <end position="535"/>
    </location>
</feature>
<dbReference type="InterPro" id="IPR051093">
    <property type="entry name" value="Neuroligin/BSAL"/>
</dbReference>
<feature type="signal peptide" evidence="2">
    <location>
        <begin position="1"/>
        <end position="18"/>
    </location>
</feature>
<dbReference type="PANTHER" id="PTHR43903">
    <property type="entry name" value="NEUROLIGIN"/>
    <property type="match status" value="1"/>
</dbReference>
<dbReference type="AlphaFoldDB" id="A0A2T7PTV7"/>
<sequence length="535" mass="58724">MSPLLLEVLLLMTASSYGDRDGQNTSPSPPPVVQTQLGAISGRMLTAKNGRQYEAFRGIPYAGPPVGDLRFSKPQPHPPFDQGRFDAGEYGNFCLQGASGMLKYRSGNIYNPGVLVTNGSIVVVTLNYRLGVGFLSTGDPTLPGNYGLWDQHLAIQWVKDNIQAFNGDPDKITIGGESAGSASVAFHTLTPLSRGLFARAILQSGTATSSWALQRKPLDQAQKLALNLTCPSPRSSTNFDILRASIQDTTLAKAAVDFVFLPTVDAEFVTKNPADTLNDNEYLGQIGFYERDYLSGCVNNEGASLSIQMFELKRNESLVLNPVFYDLDLVPLLIEQKFGNTSAAAEEVVKFFYTSPRYSELLDKKQVLDTAGDAGFYVPLTEFARAVARGRSSARRNLVYIFDHYPAFVSDGYLGTPHADDLLYEFDIDGLINASLWTADDDRLREVFMSVILDFVKSGNPDGALRSSLQDGWPDFDLINESYLSIKVNSSSIQHHIRPRETSLWLNLLPTLLDSAFGRTNHSSSHVMTLSELIG</sequence>
<accession>A0A2T7PTV7</accession>
<dbReference type="InterPro" id="IPR002018">
    <property type="entry name" value="CarbesteraseB"/>
</dbReference>
<dbReference type="SUPFAM" id="SSF53474">
    <property type="entry name" value="alpha/beta-Hydrolases"/>
    <property type="match status" value="1"/>
</dbReference>
<proteinExistence type="inferred from homology"/>
<dbReference type="Pfam" id="PF00135">
    <property type="entry name" value="COesterase"/>
    <property type="match status" value="2"/>
</dbReference>
<feature type="domain" description="Carboxylesterase type B" evidence="3">
    <location>
        <begin position="30"/>
        <end position="98"/>
    </location>
</feature>
<protein>
    <recommendedName>
        <fullName evidence="3">Carboxylesterase type B domain-containing protein</fullName>
    </recommendedName>
</protein>
<evidence type="ECO:0000256" key="1">
    <source>
        <dbReference type="ARBA" id="ARBA00005964"/>
    </source>
</evidence>
<reference evidence="4 5" key="1">
    <citation type="submission" date="2018-04" db="EMBL/GenBank/DDBJ databases">
        <title>The genome of golden apple snail Pomacea canaliculata provides insight into stress tolerance and invasive adaptation.</title>
        <authorList>
            <person name="Liu C."/>
            <person name="Liu B."/>
            <person name="Ren Y."/>
            <person name="Zhang Y."/>
            <person name="Wang H."/>
            <person name="Li S."/>
            <person name="Jiang F."/>
            <person name="Yin L."/>
            <person name="Zhang G."/>
            <person name="Qian W."/>
            <person name="Fan W."/>
        </authorList>
    </citation>
    <scope>NUCLEOTIDE SEQUENCE [LARGE SCALE GENOMIC DNA]</scope>
    <source>
        <strain evidence="4">SZHN2017</strain>
        <tissue evidence="4">Muscle</tissue>
    </source>
</reference>
<comment type="similarity">
    <text evidence="1">Belongs to the type-B carboxylesterase/lipase family.</text>
</comment>
<evidence type="ECO:0000256" key="2">
    <source>
        <dbReference type="SAM" id="SignalP"/>
    </source>
</evidence>
<keyword evidence="5" id="KW-1185">Reference proteome</keyword>
<name>A0A2T7PTV7_POMCA</name>
<evidence type="ECO:0000259" key="3">
    <source>
        <dbReference type="Pfam" id="PF00135"/>
    </source>
</evidence>
<organism evidence="4 5">
    <name type="scientific">Pomacea canaliculata</name>
    <name type="common">Golden apple snail</name>
    <dbReference type="NCBI Taxonomy" id="400727"/>
    <lineage>
        <taxon>Eukaryota</taxon>
        <taxon>Metazoa</taxon>
        <taxon>Spiralia</taxon>
        <taxon>Lophotrochozoa</taxon>
        <taxon>Mollusca</taxon>
        <taxon>Gastropoda</taxon>
        <taxon>Caenogastropoda</taxon>
        <taxon>Architaenioglossa</taxon>
        <taxon>Ampullarioidea</taxon>
        <taxon>Ampullariidae</taxon>
        <taxon>Pomacea</taxon>
    </lineage>
</organism>
<dbReference type="STRING" id="400727.A0A2T7PTV7"/>